<dbReference type="EMBL" id="QDKP01000043">
    <property type="protein sequence ID" value="PVM79390.1"/>
    <property type="molecule type" value="Genomic_DNA"/>
</dbReference>
<accession>A0A2T9JAZ0</accession>
<sequence>MAYKGWRHAVDIIVRNESQLAASLKRYRKKADLTQTELGRAAQLRQATISELEAGKGATLETLFTVLAVLNLELVVRPRRAVDDAALADLF</sequence>
<comment type="caution">
    <text evidence="2">The sequence shown here is derived from an EMBL/GenBank/DDBJ whole genome shotgun (WGS) entry which is preliminary data.</text>
</comment>
<evidence type="ECO:0000313" key="3">
    <source>
        <dbReference type="Proteomes" id="UP000244913"/>
    </source>
</evidence>
<organism evidence="2 3">
    <name type="scientific">Caulobacter radicis</name>
    <dbReference type="NCBI Taxonomy" id="2172650"/>
    <lineage>
        <taxon>Bacteria</taxon>
        <taxon>Pseudomonadati</taxon>
        <taxon>Pseudomonadota</taxon>
        <taxon>Alphaproteobacteria</taxon>
        <taxon>Caulobacterales</taxon>
        <taxon>Caulobacteraceae</taxon>
        <taxon>Caulobacter</taxon>
    </lineage>
</organism>
<dbReference type="InterPro" id="IPR010982">
    <property type="entry name" value="Lambda_DNA-bd_dom_sf"/>
</dbReference>
<evidence type="ECO:0000313" key="2">
    <source>
        <dbReference type="EMBL" id="PVM79390.1"/>
    </source>
</evidence>
<name>A0A2T9JIN3_9CAUL</name>
<accession>A0A2T9JIN3</accession>
<dbReference type="Proteomes" id="UP000244913">
    <property type="component" value="Unassembled WGS sequence"/>
</dbReference>
<keyword evidence="3" id="KW-1185">Reference proteome</keyword>
<dbReference type="Gene3D" id="1.10.260.40">
    <property type="entry name" value="lambda repressor-like DNA-binding domains"/>
    <property type="match status" value="1"/>
</dbReference>
<feature type="domain" description="HTH cro/C1-type" evidence="1">
    <location>
        <begin position="24"/>
        <end position="77"/>
    </location>
</feature>
<proteinExistence type="predicted"/>
<dbReference type="SMART" id="SM00530">
    <property type="entry name" value="HTH_XRE"/>
    <property type="match status" value="1"/>
</dbReference>
<evidence type="ECO:0000259" key="1">
    <source>
        <dbReference type="PROSITE" id="PS50943"/>
    </source>
</evidence>
<dbReference type="Pfam" id="PF01381">
    <property type="entry name" value="HTH_3"/>
    <property type="match status" value="1"/>
</dbReference>
<gene>
    <name evidence="2" type="ORF">DDF65_14920</name>
</gene>
<reference evidence="2 3" key="1">
    <citation type="submission" date="2018-04" db="EMBL/GenBank/DDBJ databases">
        <title>The genome sequence of Caulobacter sp. 736.</title>
        <authorList>
            <person name="Gao J."/>
            <person name="Sun J."/>
        </authorList>
    </citation>
    <scope>NUCLEOTIDE SEQUENCE [LARGE SCALE GENOMIC DNA]</scope>
    <source>
        <strain evidence="2 3">736</strain>
    </source>
</reference>
<protein>
    <submittedName>
        <fullName evidence="2">Transcriptional regulator</fullName>
    </submittedName>
</protein>
<dbReference type="PROSITE" id="PS50943">
    <property type="entry name" value="HTH_CROC1"/>
    <property type="match status" value="1"/>
</dbReference>
<dbReference type="SUPFAM" id="SSF47413">
    <property type="entry name" value="lambda repressor-like DNA-binding domains"/>
    <property type="match status" value="1"/>
</dbReference>
<dbReference type="GO" id="GO:0003677">
    <property type="term" value="F:DNA binding"/>
    <property type="evidence" value="ECO:0007669"/>
    <property type="project" value="InterPro"/>
</dbReference>
<dbReference type="InterPro" id="IPR001387">
    <property type="entry name" value="Cro/C1-type_HTH"/>
</dbReference>
<dbReference type="AlphaFoldDB" id="A0A2T9JIN3"/>
<dbReference type="CDD" id="cd00093">
    <property type="entry name" value="HTH_XRE"/>
    <property type="match status" value="1"/>
</dbReference>